<dbReference type="Gene3D" id="1.20.1260.10">
    <property type="match status" value="1"/>
</dbReference>
<proteinExistence type="predicted"/>
<gene>
    <name evidence="1" type="ORF">AOPFMNJM_4159</name>
</gene>
<accession>A0ABQ4T3M2</accession>
<dbReference type="Proteomes" id="UP001055102">
    <property type="component" value="Unassembled WGS sequence"/>
</dbReference>
<dbReference type="EMBL" id="BPQR01000091">
    <property type="protein sequence ID" value="GJE08813.1"/>
    <property type="molecule type" value="Genomic_DNA"/>
</dbReference>
<keyword evidence="2" id="KW-1185">Reference proteome</keyword>
<reference evidence="1" key="2">
    <citation type="submission" date="2021-08" db="EMBL/GenBank/DDBJ databases">
        <authorList>
            <person name="Tani A."/>
            <person name="Ola A."/>
            <person name="Ogura Y."/>
            <person name="Katsura K."/>
            <person name="Hayashi T."/>
        </authorList>
    </citation>
    <scope>NUCLEOTIDE SEQUENCE</scope>
    <source>
        <strain evidence="1">LMG 23639</strain>
    </source>
</reference>
<dbReference type="Pfam" id="PF05974">
    <property type="entry name" value="DUF892"/>
    <property type="match status" value="1"/>
</dbReference>
<sequence>MRVSLASVAFSSSRFSWSTLIAWAKQLGRDDCAGVLQENLDEEKATDAKLTRIADSKINQRAA</sequence>
<evidence type="ECO:0000313" key="2">
    <source>
        <dbReference type="Proteomes" id="UP001055102"/>
    </source>
</evidence>
<dbReference type="InterPro" id="IPR010287">
    <property type="entry name" value="DUF892_YciF-like"/>
</dbReference>
<dbReference type="PANTHER" id="PTHR30565:SF9">
    <property type="entry name" value="PROTEIN YCIF"/>
    <property type="match status" value="1"/>
</dbReference>
<name>A0ABQ4T3M2_9HYPH</name>
<comment type="caution">
    <text evidence="1">The sequence shown here is derived from an EMBL/GenBank/DDBJ whole genome shotgun (WGS) entry which is preliminary data.</text>
</comment>
<dbReference type="PANTHER" id="PTHR30565">
    <property type="entry name" value="PROTEIN YCIF"/>
    <property type="match status" value="1"/>
</dbReference>
<dbReference type="InterPro" id="IPR012347">
    <property type="entry name" value="Ferritin-like"/>
</dbReference>
<protein>
    <submittedName>
        <fullName evidence="1">Uncharacterized protein</fullName>
    </submittedName>
</protein>
<dbReference type="SUPFAM" id="SSF47240">
    <property type="entry name" value="Ferritin-like"/>
    <property type="match status" value="1"/>
</dbReference>
<dbReference type="InterPro" id="IPR047114">
    <property type="entry name" value="YciF"/>
</dbReference>
<reference evidence="1" key="1">
    <citation type="journal article" date="2021" name="Front. Microbiol.">
        <title>Comprehensive Comparative Genomics and Phenotyping of Methylobacterium Species.</title>
        <authorList>
            <person name="Alessa O."/>
            <person name="Ogura Y."/>
            <person name="Fujitani Y."/>
            <person name="Takami H."/>
            <person name="Hayashi T."/>
            <person name="Sahin N."/>
            <person name="Tani A."/>
        </authorList>
    </citation>
    <scope>NUCLEOTIDE SEQUENCE</scope>
    <source>
        <strain evidence="1">LMG 23639</strain>
    </source>
</reference>
<dbReference type="InterPro" id="IPR009078">
    <property type="entry name" value="Ferritin-like_SF"/>
</dbReference>
<organism evidence="1 2">
    <name type="scientific">Methylobacterium jeotgali</name>
    <dbReference type="NCBI Taxonomy" id="381630"/>
    <lineage>
        <taxon>Bacteria</taxon>
        <taxon>Pseudomonadati</taxon>
        <taxon>Pseudomonadota</taxon>
        <taxon>Alphaproteobacteria</taxon>
        <taxon>Hyphomicrobiales</taxon>
        <taxon>Methylobacteriaceae</taxon>
        <taxon>Methylobacterium</taxon>
    </lineage>
</organism>
<evidence type="ECO:0000313" key="1">
    <source>
        <dbReference type="EMBL" id="GJE08813.1"/>
    </source>
</evidence>